<feature type="transmembrane region" description="Helical" evidence="1">
    <location>
        <begin position="111"/>
        <end position="134"/>
    </location>
</feature>
<protein>
    <recommendedName>
        <fullName evidence="4">DUF4064 domain-containing protein</fullName>
    </recommendedName>
</protein>
<keyword evidence="3" id="KW-1185">Reference proteome</keyword>
<proteinExistence type="predicted"/>
<gene>
    <name evidence="2" type="ORF">ERL59_04470</name>
</gene>
<organism evidence="2 3">
    <name type="scientific">Chengkuizengella marina</name>
    <dbReference type="NCBI Taxonomy" id="2507566"/>
    <lineage>
        <taxon>Bacteria</taxon>
        <taxon>Bacillati</taxon>
        <taxon>Bacillota</taxon>
        <taxon>Bacilli</taxon>
        <taxon>Bacillales</taxon>
        <taxon>Paenibacillaceae</taxon>
        <taxon>Chengkuizengella</taxon>
    </lineage>
</organism>
<name>A0A6N9Q1R2_9BACL</name>
<evidence type="ECO:0000313" key="2">
    <source>
        <dbReference type="EMBL" id="NBI28210.1"/>
    </source>
</evidence>
<keyword evidence="1" id="KW-1133">Transmembrane helix</keyword>
<dbReference type="EMBL" id="SIJB01000012">
    <property type="protein sequence ID" value="NBI28210.1"/>
    <property type="molecule type" value="Genomic_DNA"/>
</dbReference>
<dbReference type="AlphaFoldDB" id="A0A6N9Q1R2"/>
<reference evidence="2 3" key="1">
    <citation type="submission" date="2019-01" db="EMBL/GenBank/DDBJ databases">
        <title>Chengkuizengella sp. nov., isolated from deep-sea sediment of East Pacific Ocean.</title>
        <authorList>
            <person name="Yang J."/>
            <person name="Lai Q."/>
            <person name="Shao Z."/>
        </authorList>
    </citation>
    <scope>NUCLEOTIDE SEQUENCE [LARGE SCALE GENOMIC DNA]</scope>
    <source>
        <strain evidence="2 3">YPA3-1-1</strain>
    </source>
</reference>
<keyword evidence="1" id="KW-0472">Membrane</keyword>
<comment type="caution">
    <text evidence="2">The sequence shown here is derived from an EMBL/GenBank/DDBJ whole genome shotgun (WGS) entry which is preliminary data.</text>
</comment>
<evidence type="ECO:0000256" key="1">
    <source>
        <dbReference type="SAM" id="Phobius"/>
    </source>
</evidence>
<keyword evidence="1" id="KW-0812">Transmembrane</keyword>
<sequence length="141" mass="15325">MNSENNQLTNDSTEVKIKHSGLGIASFIIGILCIILAVVMIILLSVSVNDIYISDEPTEEEILELVSSQPLFITSILVILILLFIQIIGAIIGIVSLFIKNRKKLFPILGTILNLLPILATVVLLLLSIVIGTYSTSTYSS</sequence>
<evidence type="ECO:0008006" key="4">
    <source>
        <dbReference type="Google" id="ProtNLM"/>
    </source>
</evidence>
<dbReference type="OrthoDB" id="2608137at2"/>
<dbReference type="RefSeq" id="WP_160644966.1">
    <property type="nucleotide sequence ID" value="NZ_SIJB01000012.1"/>
</dbReference>
<accession>A0A6N9Q1R2</accession>
<dbReference type="Proteomes" id="UP000448943">
    <property type="component" value="Unassembled WGS sequence"/>
</dbReference>
<evidence type="ECO:0000313" key="3">
    <source>
        <dbReference type="Proteomes" id="UP000448943"/>
    </source>
</evidence>
<feature type="transmembrane region" description="Helical" evidence="1">
    <location>
        <begin position="71"/>
        <end position="99"/>
    </location>
</feature>
<feature type="transmembrane region" description="Helical" evidence="1">
    <location>
        <begin position="21"/>
        <end position="46"/>
    </location>
</feature>